<organism evidence="1 2">
    <name type="scientific">Senna tora</name>
    <dbReference type="NCBI Taxonomy" id="362788"/>
    <lineage>
        <taxon>Eukaryota</taxon>
        <taxon>Viridiplantae</taxon>
        <taxon>Streptophyta</taxon>
        <taxon>Embryophyta</taxon>
        <taxon>Tracheophyta</taxon>
        <taxon>Spermatophyta</taxon>
        <taxon>Magnoliopsida</taxon>
        <taxon>eudicotyledons</taxon>
        <taxon>Gunneridae</taxon>
        <taxon>Pentapetalae</taxon>
        <taxon>rosids</taxon>
        <taxon>fabids</taxon>
        <taxon>Fabales</taxon>
        <taxon>Fabaceae</taxon>
        <taxon>Caesalpinioideae</taxon>
        <taxon>Cassia clade</taxon>
        <taxon>Senna</taxon>
    </lineage>
</organism>
<keyword evidence="2" id="KW-1185">Reference proteome</keyword>
<protein>
    <submittedName>
        <fullName evidence="1">Uncharacterized protein</fullName>
    </submittedName>
</protein>
<comment type="caution">
    <text evidence="1">The sequence shown here is derived from an EMBL/GenBank/DDBJ whole genome shotgun (WGS) entry which is preliminary data.</text>
</comment>
<sequence length="30" mass="3488">MRASGRLQLFRPKKEPLGLENESFWKAKAV</sequence>
<name>A0A834X7G4_9FABA</name>
<reference evidence="1" key="1">
    <citation type="submission" date="2020-09" db="EMBL/GenBank/DDBJ databases">
        <title>Genome-Enabled Discovery of Anthraquinone Biosynthesis in Senna tora.</title>
        <authorList>
            <person name="Kang S.-H."/>
            <person name="Pandey R.P."/>
            <person name="Lee C.-M."/>
            <person name="Sim J.-S."/>
            <person name="Jeong J.-T."/>
            <person name="Choi B.-S."/>
            <person name="Jung M."/>
            <person name="Ginzburg D."/>
            <person name="Zhao K."/>
            <person name="Won S.Y."/>
            <person name="Oh T.-J."/>
            <person name="Yu Y."/>
            <person name="Kim N.-H."/>
            <person name="Lee O.R."/>
            <person name="Lee T.-H."/>
            <person name="Bashyal P."/>
            <person name="Kim T.-S."/>
            <person name="Lee W.-H."/>
            <person name="Kawkins C."/>
            <person name="Kim C.-K."/>
            <person name="Kim J.S."/>
            <person name="Ahn B.O."/>
            <person name="Rhee S.Y."/>
            <person name="Sohng J.K."/>
        </authorList>
    </citation>
    <scope>NUCLEOTIDE SEQUENCE</scope>
    <source>
        <tissue evidence="1">Leaf</tissue>
    </source>
</reference>
<evidence type="ECO:0000313" key="2">
    <source>
        <dbReference type="Proteomes" id="UP000634136"/>
    </source>
</evidence>
<accession>A0A834X7G4</accession>
<proteinExistence type="predicted"/>
<dbReference type="Proteomes" id="UP000634136">
    <property type="component" value="Unassembled WGS sequence"/>
</dbReference>
<dbReference type="EMBL" id="JAAIUW010000003">
    <property type="protein sequence ID" value="KAF7839736.1"/>
    <property type="molecule type" value="Genomic_DNA"/>
</dbReference>
<gene>
    <name evidence="1" type="ORF">G2W53_008218</name>
</gene>
<dbReference type="AlphaFoldDB" id="A0A834X7G4"/>
<evidence type="ECO:0000313" key="1">
    <source>
        <dbReference type="EMBL" id="KAF7839736.1"/>
    </source>
</evidence>